<dbReference type="InterPro" id="IPR015421">
    <property type="entry name" value="PyrdxlP-dep_Trfase_major"/>
</dbReference>
<dbReference type="Proteomes" id="UP000198811">
    <property type="component" value="Unassembled WGS sequence"/>
</dbReference>
<protein>
    <submittedName>
        <fullName evidence="3">Aluminum resistance protein</fullName>
    </submittedName>
    <submittedName>
        <fullName evidence="2">Cystathionine beta-lyase family protein involved in aluminum resistance</fullName>
    </submittedName>
    <submittedName>
        <fullName evidence="1">Methionine gamma-lyase family protein</fullName>
    </submittedName>
</protein>
<accession>A0A239ZYN8</accession>
<organism evidence="3 5">
    <name type="scientific">Clostridium cochlearium</name>
    <dbReference type="NCBI Taxonomy" id="1494"/>
    <lineage>
        <taxon>Bacteria</taxon>
        <taxon>Bacillati</taxon>
        <taxon>Bacillota</taxon>
        <taxon>Clostridia</taxon>
        <taxon>Eubacteriales</taxon>
        <taxon>Clostridiaceae</taxon>
        <taxon>Clostridium</taxon>
    </lineage>
</organism>
<dbReference type="Proteomes" id="UP000250223">
    <property type="component" value="Unassembled WGS sequence"/>
</dbReference>
<dbReference type="Proteomes" id="UP000528432">
    <property type="component" value="Unassembled WGS sequence"/>
</dbReference>
<evidence type="ECO:0000313" key="1">
    <source>
        <dbReference type="EMBL" id="NOH14970.1"/>
    </source>
</evidence>
<evidence type="ECO:0000313" key="4">
    <source>
        <dbReference type="Proteomes" id="UP000198811"/>
    </source>
</evidence>
<dbReference type="STRING" id="1494.SAMN05216497_104108"/>
<evidence type="ECO:0000313" key="6">
    <source>
        <dbReference type="Proteomes" id="UP000528432"/>
    </source>
</evidence>
<evidence type="ECO:0000313" key="5">
    <source>
        <dbReference type="Proteomes" id="UP000250223"/>
    </source>
</evidence>
<dbReference type="EMBL" id="UAWC01000001">
    <property type="protein sequence ID" value="SQB33326.1"/>
    <property type="molecule type" value="Genomic_DNA"/>
</dbReference>
<dbReference type="PANTHER" id="PTHR46658">
    <property type="entry name" value="CYS OR MET METABOLISM PYRIDOXAL-PHOSPHATE-DEPENDENT ENZYME"/>
    <property type="match status" value="1"/>
</dbReference>
<reference evidence="2 4" key="1">
    <citation type="submission" date="2016-10" db="EMBL/GenBank/DDBJ databases">
        <authorList>
            <person name="Varghese N."/>
            <person name="Submissions S."/>
        </authorList>
    </citation>
    <scope>NUCLEOTIDE SEQUENCE [LARGE SCALE GENOMIC DNA]</scope>
    <source>
        <strain evidence="2 4">NLAE-zl-C224</strain>
    </source>
</reference>
<proteinExistence type="predicted"/>
<dbReference type="AlphaFoldDB" id="A0A239ZYN8"/>
<dbReference type="SUPFAM" id="SSF53383">
    <property type="entry name" value="PLP-dependent transferases"/>
    <property type="match status" value="1"/>
</dbReference>
<keyword evidence="1" id="KW-0456">Lyase</keyword>
<dbReference type="PANTHER" id="PTHR46658:SF1">
    <property type="entry name" value="CYS OR MET METABOLISM PYRIDOXAL-PHOSPHATE-DEPENDENT ENZYME"/>
    <property type="match status" value="1"/>
</dbReference>
<dbReference type="RefSeq" id="WP_089864288.1">
    <property type="nucleotide sequence ID" value="NZ_CP173238.1"/>
</dbReference>
<dbReference type="OrthoDB" id="9764766at2"/>
<sequence length="427" mass="47313">MIDSTKYLLKYKYKISDNTLDLYEKALKDVEPQFKAYDEIREFNQLKVLNAFQEERISDAHFTNSTGYGYGDMGRDTLDKVYARIFNAESALVRPHFVSGTHTIGAALFGNLRPGDTMLAVVGTPYDTIHSVIGLSGEKNIGSFKEYGINYKQVDLKDGKLDFQGIEKAIKEDQSIKIVHIQRSTGYSWRKALLVSEIKEIIDLVKSIRQDIICFVDNCYGEFIDIIEPTDVGADLIAGSLIKNPGGGLAPTGGYIVGKEEYVTQASYRLTVPGIGAECGSTFGVMRLMYQGLFLAPHVSIEALKGAVLCSRLMELAGFEVLPKYNEKRSDIIQAIKFNDKDKVINFCKGIQFGSPIDSFAHCEPWDMPGYDDQVIMAAGAFIQGSSIELSADAPIREPYIAFLQGGLTFDHAKTGILMALDRVLNH</sequence>
<dbReference type="Gene3D" id="3.90.1150.60">
    <property type="entry name" value="Methioning gamme-lyase, C-terminal domain"/>
    <property type="match status" value="1"/>
</dbReference>
<dbReference type="EMBL" id="JABFIF010000001">
    <property type="protein sequence ID" value="NOH14970.1"/>
    <property type="molecule type" value="Genomic_DNA"/>
</dbReference>
<keyword evidence="4" id="KW-1185">Reference proteome</keyword>
<dbReference type="InterPro" id="IPR009651">
    <property type="entry name" value="Met_g_lyase_put"/>
</dbReference>
<evidence type="ECO:0000313" key="2">
    <source>
        <dbReference type="EMBL" id="SDL00825.1"/>
    </source>
</evidence>
<dbReference type="GeneID" id="70577040"/>
<dbReference type="Pfam" id="PF06838">
    <property type="entry name" value="Met_gamma_lyase"/>
    <property type="match status" value="1"/>
</dbReference>
<evidence type="ECO:0000313" key="3">
    <source>
        <dbReference type="EMBL" id="SQB33326.1"/>
    </source>
</evidence>
<dbReference type="InterPro" id="IPR015424">
    <property type="entry name" value="PyrdxlP-dep_Trfase"/>
</dbReference>
<dbReference type="EMBL" id="FNGL01000004">
    <property type="protein sequence ID" value="SDL00825.1"/>
    <property type="molecule type" value="Genomic_DNA"/>
</dbReference>
<dbReference type="GO" id="GO:0016829">
    <property type="term" value="F:lyase activity"/>
    <property type="evidence" value="ECO:0007669"/>
    <property type="project" value="UniProtKB-KW"/>
</dbReference>
<gene>
    <name evidence="1" type="ORF">HMJ28_00970</name>
    <name evidence="3" type="ORF">NCTC13028_00319</name>
    <name evidence="2" type="ORF">SAMN05216497_104108</name>
</gene>
<name>A0A239ZYN8_CLOCO</name>
<reference evidence="3 5" key="2">
    <citation type="submission" date="2018-06" db="EMBL/GenBank/DDBJ databases">
        <authorList>
            <consortium name="Pathogen Informatics"/>
            <person name="Doyle S."/>
        </authorList>
    </citation>
    <scope>NUCLEOTIDE SEQUENCE [LARGE SCALE GENOMIC DNA]</scope>
    <source>
        <strain evidence="3 5">NCTC13028</strain>
    </source>
</reference>
<dbReference type="Gene3D" id="3.40.640.10">
    <property type="entry name" value="Type I PLP-dependent aspartate aminotransferase-like (Major domain)"/>
    <property type="match status" value="1"/>
</dbReference>
<reference evidence="1 6" key="3">
    <citation type="submission" date="2020-05" db="EMBL/GenBank/DDBJ databases">
        <title>Draft genome sequence of Clostridium cochlearium strain AGROS13 isolated from a sheep dairy farm in New Zealand.</title>
        <authorList>
            <person name="Gupta T.B."/>
            <person name="Jauregui R."/>
            <person name="Risson A.N."/>
            <person name="Brightwell G."/>
            <person name="Maclean P."/>
        </authorList>
    </citation>
    <scope>NUCLEOTIDE SEQUENCE [LARGE SCALE GENOMIC DNA]</scope>
    <source>
        <strain evidence="1 6">AGROS13</strain>
    </source>
</reference>